<dbReference type="Proteomes" id="UP000586093">
    <property type="component" value="Unassembled WGS sequence"/>
</dbReference>
<keyword evidence="2" id="KW-1185">Reference proteome</keyword>
<gene>
    <name evidence="1" type="ORF">H4F90_07015</name>
</gene>
<organism evidence="1 2">
    <name type="scientific">Aquariibacter albus</name>
    <dbReference type="NCBI Taxonomy" id="2759899"/>
    <lineage>
        <taxon>Bacteria</taxon>
        <taxon>Pseudomonadati</taxon>
        <taxon>Pseudomonadota</taxon>
        <taxon>Betaproteobacteria</taxon>
        <taxon>Burkholderiales</taxon>
        <taxon>Sphaerotilaceae</taxon>
        <taxon>Aquariibacter</taxon>
    </lineage>
</organism>
<dbReference type="RefSeq" id="WP_182662733.1">
    <property type="nucleotide sequence ID" value="NZ_JACIVI010000001.1"/>
</dbReference>
<proteinExistence type="predicted"/>
<dbReference type="EMBL" id="JACIVI010000001">
    <property type="protein sequence ID" value="MBB1161727.1"/>
    <property type="molecule type" value="Genomic_DNA"/>
</dbReference>
<dbReference type="AlphaFoldDB" id="A0A839HH65"/>
<reference evidence="1 2" key="1">
    <citation type="submission" date="2020-08" db="EMBL/GenBank/DDBJ databases">
        <title>Aquariorum lacteus gen. nov., sp. nov., a new member of the family Comamonadaceae, isolated from freshwater aquarium.</title>
        <authorList>
            <person name="Chun S.-J."/>
        </authorList>
    </citation>
    <scope>NUCLEOTIDE SEQUENCE [LARGE SCALE GENOMIC DNA]</scope>
    <source>
        <strain evidence="1 2">SJAQ100</strain>
    </source>
</reference>
<sequence>MALSPSSRPSGPIAPRVQRTLQALGRPARPAVLGLALALAQGATTAADPVALLQAAGLTRLDGQWHLPNCTTPVKPEVERHELNGEAPAEAVVFLAASRCLPAHPGGSLRLMALGPDGGWQPLSDWMQGVELVLQPGRHGGWLDLGVATSGGCMPLFRWQGGAYQLIGQRAIQPGGCALRE</sequence>
<accession>A0A839HH65</accession>
<evidence type="ECO:0000313" key="1">
    <source>
        <dbReference type="EMBL" id="MBB1161727.1"/>
    </source>
</evidence>
<comment type="caution">
    <text evidence="1">The sequence shown here is derived from an EMBL/GenBank/DDBJ whole genome shotgun (WGS) entry which is preliminary data.</text>
</comment>
<evidence type="ECO:0000313" key="2">
    <source>
        <dbReference type="Proteomes" id="UP000586093"/>
    </source>
</evidence>
<protein>
    <submittedName>
        <fullName evidence="1">Uncharacterized protein</fullName>
    </submittedName>
</protein>
<name>A0A839HH65_9BURK</name>